<dbReference type="InParanoid" id="K4A238"/>
<reference evidence="2" key="1">
    <citation type="journal article" date="2012" name="Nat. Biotechnol.">
        <title>Reference genome sequence of the model plant Setaria.</title>
        <authorList>
            <person name="Bennetzen J.L."/>
            <person name="Schmutz J."/>
            <person name="Wang H."/>
            <person name="Percifield R."/>
            <person name="Hawkins J."/>
            <person name="Pontaroli A.C."/>
            <person name="Estep M."/>
            <person name="Feng L."/>
            <person name="Vaughn J.N."/>
            <person name="Grimwood J."/>
            <person name="Jenkins J."/>
            <person name="Barry K."/>
            <person name="Lindquist E."/>
            <person name="Hellsten U."/>
            <person name="Deshpande S."/>
            <person name="Wang X."/>
            <person name="Wu X."/>
            <person name="Mitros T."/>
            <person name="Triplett J."/>
            <person name="Yang X."/>
            <person name="Ye C.Y."/>
            <person name="Mauro-Herrera M."/>
            <person name="Wang L."/>
            <person name="Li P."/>
            <person name="Sharma M."/>
            <person name="Sharma R."/>
            <person name="Ronald P.C."/>
            <person name="Panaud O."/>
            <person name="Kellogg E.A."/>
            <person name="Brutnell T.P."/>
            <person name="Doust A.N."/>
            <person name="Tuskan G.A."/>
            <person name="Rokhsar D."/>
            <person name="Devos K.M."/>
        </authorList>
    </citation>
    <scope>NUCLEOTIDE SEQUENCE [LARGE SCALE GENOMIC DNA]</scope>
    <source>
        <strain evidence="2">cv. Yugu1</strain>
    </source>
</reference>
<organism evidence="1 2">
    <name type="scientific">Setaria italica</name>
    <name type="common">Foxtail millet</name>
    <name type="synonym">Panicum italicum</name>
    <dbReference type="NCBI Taxonomy" id="4555"/>
    <lineage>
        <taxon>Eukaryota</taxon>
        <taxon>Viridiplantae</taxon>
        <taxon>Streptophyta</taxon>
        <taxon>Embryophyta</taxon>
        <taxon>Tracheophyta</taxon>
        <taxon>Spermatophyta</taxon>
        <taxon>Magnoliopsida</taxon>
        <taxon>Liliopsida</taxon>
        <taxon>Poales</taxon>
        <taxon>Poaceae</taxon>
        <taxon>PACMAD clade</taxon>
        <taxon>Panicoideae</taxon>
        <taxon>Panicodae</taxon>
        <taxon>Paniceae</taxon>
        <taxon>Cenchrinae</taxon>
        <taxon>Setaria</taxon>
    </lineage>
</organism>
<reference evidence="1" key="2">
    <citation type="submission" date="2018-08" db="UniProtKB">
        <authorList>
            <consortium name="EnsemblPlants"/>
        </authorList>
    </citation>
    <scope>IDENTIFICATION</scope>
    <source>
        <strain evidence="1">Yugu1</strain>
    </source>
</reference>
<evidence type="ECO:0000313" key="1">
    <source>
        <dbReference type="EnsemblPlants" id="KQL25273"/>
    </source>
</evidence>
<proteinExistence type="predicted"/>
<evidence type="ECO:0000313" key="2">
    <source>
        <dbReference type="Proteomes" id="UP000004995"/>
    </source>
</evidence>
<dbReference type="Gramene" id="KQL25273">
    <property type="protein sequence ID" value="KQL25273"/>
    <property type="gene ID" value="SETIT_032935mg"/>
</dbReference>
<dbReference type="HOGENOM" id="CLU_3127815_0_0_1"/>
<keyword evidence="2" id="KW-1185">Reference proteome</keyword>
<sequence>MNACKYSMELYRAGLDSCFLFVCFRYYLGITSVLKLVDLVLGVDTVCCKA</sequence>
<dbReference type="EMBL" id="AGNK02001191">
    <property type="status" value="NOT_ANNOTATED_CDS"/>
    <property type="molecule type" value="Genomic_DNA"/>
</dbReference>
<protein>
    <submittedName>
        <fullName evidence="1">Uncharacterized protein</fullName>
    </submittedName>
</protein>
<name>K4A238_SETIT</name>
<accession>K4A238</accession>
<dbReference type="EnsemblPlants" id="KQL25273">
    <property type="protein sequence ID" value="KQL25273"/>
    <property type="gene ID" value="SETIT_032935mg"/>
</dbReference>
<dbReference type="Proteomes" id="UP000004995">
    <property type="component" value="Unassembled WGS sequence"/>
</dbReference>
<dbReference type="AlphaFoldDB" id="K4A238"/>